<dbReference type="Pfam" id="PF24934">
    <property type="entry name" value="DUF7752"/>
    <property type="match status" value="1"/>
</dbReference>
<dbReference type="GO" id="GO:0003723">
    <property type="term" value="F:RNA binding"/>
    <property type="evidence" value="ECO:0007669"/>
    <property type="project" value="UniProtKB-KW"/>
</dbReference>
<dbReference type="Proteomes" id="UP000887572">
    <property type="component" value="Unplaced"/>
</dbReference>
<comment type="similarity">
    <text evidence="1">Belongs to the RdRP family.</text>
</comment>
<feature type="region of interest" description="Disordered" evidence="9">
    <location>
        <begin position="306"/>
        <end position="337"/>
    </location>
</feature>
<sequence length="1852" mass="210983">MIHFDRKENQINKFRQKDLTSDWNLVFIHDKPEDIVVDAHDLLQSALNDEHFVVEGNELALASVAQPRVFNPTDENGTEVEELEPRIEFYIGIIDKFKTIGCIFVLEHLMKCLRNHGLQHLRYRVELRSPSGIDMVPFKRHLSASDTAQVGRIMFGNVLWHNQLYVHRRVKPNIRHLEEIFGKDVRQLHISSRGDQQRSGVNRNIGCATGQSFDGRGPLERSNGIPIPGKSVTTCAKFSPENGGKVNGRRLCRKESIQSLSSVPGTSGFAIKSPSPNSVDSSASPLQPGVRPFLTERDSGVALNGHDHDEDGIVPGWSTPPPPEEVGEDQTDDNPNMMRTKTRNAKKRMQKAKQLQLADGRIIELGMKAEFEHDRQMLSVTFFLPFQNKNSWALIDKYKLEFRYSSISQVLLSLKRKGRSRFVPRLMLRLQYPPTIWCAEDVFGLKERIAKTDKRFLRGMRVLGWTDPVEGVGSKAAVEEDIKDSPVVVLDLSSMEAKELSALLSRFMVELKMKVELRNLHESLKERPKIVLADAFYDHPALMYWIQSLSTRGYVVMDHWTVEAECNDFFNNLILHNFKENPAQTLEALEMLADKLLDRFEIKHHYGLGGILRDIMAGVAKNGDYVTPLRDGYEHVKKVVITPSRIIPCGYEILMGNRALRFDRDKYPPDKFLRVIFRDENWERVRKHDTNNGRLLDQFVLERLVSGIEFGGQVYSFVGTSNSQMRDGGCYFLQTDLDGVNDFRNRLGQFSLVPTIPKMMSRLGLCFTQGRATDVDMRLRMLAWDFTGGLNMHEEPYTFSDGCGCLSVAAARQITAEIGLDVQNPPSCYQFRYAGYKGVLAVNPMLDRNKEFFDAQGGEDQQLSREDFMAVDFLFRPSQKKFEVWQDYEEECRLDVVKISAPTSVVMNKPFINILDQVSQMQSDRCHKRICTRVHALLDKHIFSVCASLTDEAFARRRLQDLPRLIEYNALNSVQFTREPFFRLVLRSAAKVAIHRVCQKLAIAIPPDLGRMMFGVIDETGILQHGQVFAQYTVDIDGTVTEHGWRNRKSKKSPSKKRILTGPVLVTKNPSIVGGDVRMLEAVDVAALHHLVDVLVFPRHGQRPHSDEMAGSDLDGDEYTLIWDEELALEGNQPAADYSAPKGKSTPTADLSPDDYQQQMASFFVKYLNNDSVGQISNSHLANSDLYGIDCDVCTTIAKKHSQAVDFPKTGVPPAQLTSQWNEPADLPPEKYERTPDFMGKMSNEPCYVSNRLNAQLYRRIKELSDFLLNTISDESVRLPDMDELLLSSEEHQEYIELASEHYQKYAYSIRSLMDSYGIKCEGELFSSSYSSLCNRVSDRENDDMSFFTTSRVIEQRLWDIRQAARKTFFGSFGGDMETLTDDEGICNNPSDQLKFLARAYYTIGYNSTSRKFLSFPWIASWEVLDAVRRSRILASLGQPGDSSGGCSRSFSGMFDSFGEHLTEHIEHFNSSRRTQFGEFSSRCFGDASSEEDQAESAAKQLLYRYVLRHEGLAPLMFFSVEWAAHMGLFEQSPLKEEHICLLLLGAGLMNQPQNVLSSEERRPWLTETPVDWTESETAPRRAVTRPGRRFSSFVESLASRHFEQMLCLDFTHLGLESTLMFGGEWRELHRIALKTYYSLVFMDCSRHVLPPIDEQNSDCEPRPDDDHDQATQPIIKQGDVFVIELPCRVESEYMLLSTKMRVQLCAQSGCHEIIIRRHPRSLLLARPIPAKGLHPSAVGRVQKPIRVLVSSWGSREALDQLRHFFAVRPQLDLKTNRRSRIQILPEETFEKLDKLTNEGTREREERLGEEAMNEYIRDAEEEAIAAAVLLDRIEDLQFVEDEGEESDVPSE</sequence>
<dbReference type="PANTHER" id="PTHR23079:SF57">
    <property type="entry name" value="RNA-DIRECTED RNA POLYMERASE"/>
    <property type="match status" value="1"/>
</dbReference>
<reference evidence="16" key="1">
    <citation type="submission" date="2022-11" db="UniProtKB">
        <authorList>
            <consortium name="WormBaseParasite"/>
        </authorList>
    </citation>
    <scope>IDENTIFICATION</scope>
</reference>
<feature type="domain" description="RDRP core" evidence="10">
    <location>
        <begin position="641"/>
        <end position="1261"/>
    </location>
</feature>
<keyword evidence="15" id="KW-1185">Reference proteome</keyword>
<feature type="domain" description="DUF7636" evidence="11">
    <location>
        <begin position="1676"/>
        <end position="1796"/>
    </location>
</feature>
<evidence type="ECO:0000256" key="9">
    <source>
        <dbReference type="SAM" id="MobiDB-lite"/>
    </source>
</evidence>
<dbReference type="GO" id="GO:0030422">
    <property type="term" value="P:siRNA processing"/>
    <property type="evidence" value="ECO:0007669"/>
    <property type="project" value="TreeGrafter"/>
</dbReference>
<evidence type="ECO:0000256" key="6">
    <source>
        <dbReference type="ARBA" id="ARBA00022884"/>
    </source>
</evidence>
<evidence type="ECO:0000256" key="4">
    <source>
        <dbReference type="ARBA" id="ARBA00022679"/>
    </source>
</evidence>
<dbReference type="Pfam" id="PF24642">
    <property type="entry name" value="DUF7636"/>
    <property type="match status" value="1"/>
</dbReference>
<dbReference type="GO" id="GO:0031380">
    <property type="term" value="C:nuclear RNA-directed RNA polymerase complex"/>
    <property type="evidence" value="ECO:0007669"/>
    <property type="project" value="TreeGrafter"/>
</dbReference>
<keyword evidence="4" id="KW-0808">Transferase</keyword>
<dbReference type="Pfam" id="PF26253">
    <property type="entry name" value="RdRP_head"/>
    <property type="match status" value="1"/>
</dbReference>
<feature type="domain" description="RDRP C-terminal head" evidence="14">
    <location>
        <begin position="1290"/>
        <end position="1421"/>
    </location>
</feature>
<keyword evidence="3" id="KW-0696">RNA-directed RNA polymerase</keyword>
<feature type="compositionally biased region" description="Polar residues" evidence="9">
    <location>
        <begin position="192"/>
        <end position="202"/>
    </location>
</feature>
<dbReference type="InterPro" id="IPR057493">
    <property type="entry name" value="PH_RdRP-assoc"/>
</dbReference>
<comment type="catalytic activity">
    <reaction evidence="8">
        <text>RNA(n) + a ribonucleoside 5'-triphosphate = RNA(n+1) + diphosphate</text>
        <dbReference type="Rhea" id="RHEA:21248"/>
        <dbReference type="Rhea" id="RHEA-COMP:14527"/>
        <dbReference type="Rhea" id="RHEA-COMP:17342"/>
        <dbReference type="ChEBI" id="CHEBI:33019"/>
        <dbReference type="ChEBI" id="CHEBI:61557"/>
        <dbReference type="ChEBI" id="CHEBI:140395"/>
        <dbReference type="EC" id="2.7.7.48"/>
    </reaction>
</comment>
<evidence type="ECO:0000256" key="1">
    <source>
        <dbReference type="ARBA" id="ARBA00005762"/>
    </source>
</evidence>
<dbReference type="EC" id="2.7.7.48" evidence="2"/>
<evidence type="ECO:0000256" key="5">
    <source>
        <dbReference type="ARBA" id="ARBA00022695"/>
    </source>
</evidence>
<evidence type="ECO:0000259" key="11">
    <source>
        <dbReference type="Pfam" id="PF24642"/>
    </source>
</evidence>
<name>A0A914HPK6_GLORO</name>
<dbReference type="InterPro" id="IPR007855">
    <property type="entry name" value="RDRP"/>
</dbReference>
<evidence type="ECO:0000256" key="2">
    <source>
        <dbReference type="ARBA" id="ARBA00012494"/>
    </source>
</evidence>
<dbReference type="GO" id="GO:0003968">
    <property type="term" value="F:RNA-directed RNA polymerase activity"/>
    <property type="evidence" value="ECO:0007669"/>
    <property type="project" value="UniProtKB-KW"/>
</dbReference>
<evidence type="ECO:0000259" key="13">
    <source>
        <dbReference type="Pfam" id="PF25359"/>
    </source>
</evidence>
<evidence type="ECO:0000313" key="15">
    <source>
        <dbReference type="Proteomes" id="UP000887572"/>
    </source>
</evidence>
<evidence type="ECO:0000256" key="3">
    <source>
        <dbReference type="ARBA" id="ARBA00022484"/>
    </source>
</evidence>
<feature type="compositionally biased region" description="Low complexity" evidence="9">
    <location>
        <begin position="273"/>
        <end position="285"/>
    </location>
</feature>
<dbReference type="WBParaSite" id="Gr19_v10_g271.t1">
    <property type="protein sequence ID" value="Gr19_v10_g271.t1"/>
    <property type="gene ID" value="Gr19_v10_g271"/>
</dbReference>
<dbReference type="Pfam" id="PF05183">
    <property type="entry name" value="RdRP"/>
    <property type="match status" value="1"/>
</dbReference>
<dbReference type="Pfam" id="PF25359">
    <property type="entry name" value="PH_met_RdRP"/>
    <property type="match status" value="1"/>
</dbReference>
<dbReference type="InterPro" id="IPR057596">
    <property type="entry name" value="RDRP_core"/>
</dbReference>
<evidence type="ECO:0000256" key="7">
    <source>
        <dbReference type="ARBA" id="ARBA00023158"/>
    </source>
</evidence>
<feature type="region of interest" description="Disordered" evidence="9">
    <location>
        <begin position="192"/>
        <end position="228"/>
    </location>
</feature>
<evidence type="ECO:0000259" key="10">
    <source>
        <dbReference type="Pfam" id="PF05183"/>
    </source>
</evidence>
<keyword evidence="6" id="KW-0694">RNA-binding</keyword>
<feature type="domain" description="DUF7752" evidence="12">
    <location>
        <begin position="1506"/>
        <end position="1611"/>
    </location>
</feature>
<organism evidence="15 16">
    <name type="scientific">Globodera rostochiensis</name>
    <name type="common">Golden nematode worm</name>
    <name type="synonym">Heterodera rostochiensis</name>
    <dbReference type="NCBI Taxonomy" id="31243"/>
    <lineage>
        <taxon>Eukaryota</taxon>
        <taxon>Metazoa</taxon>
        <taxon>Ecdysozoa</taxon>
        <taxon>Nematoda</taxon>
        <taxon>Chromadorea</taxon>
        <taxon>Rhabditida</taxon>
        <taxon>Tylenchina</taxon>
        <taxon>Tylenchomorpha</taxon>
        <taxon>Tylenchoidea</taxon>
        <taxon>Heteroderidae</taxon>
        <taxon>Heteroderinae</taxon>
        <taxon>Globodera</taxon>
    </lineage>
</organism>
<accession>A0A914HPK6</accession>
<dbReference type="InterPro" id="IPR058752">
    <property type="entry name" value="RDRP_C_head"/>
</dbReference>
<evidence type="ECO:0000259" key="12">
    <source>
        <dbReference type="Pfam" id="PF24934"/>
    </source>
</evidence>
<feature type="region of interest" description="Disordered" evidence="9">
    <location>
        <begin position="258"/>
        <end position="286"/>
    </location>
</feature>
<feature type="domain" description="PH-like" evidence="13">
    <location>
        <begin position="349"/>
        <end position="521"/>
    </location>
</feature>
<keyword evidence="5" id="KW-0548">Nucleotidyltransferase</keyword>
<evidence type="ECO:0000259" key="14">
    <source>
        <dbReference type="Pfam" id="PF26253"/>
    </source>
</evidence>
<proteinExistence type="inferred from homology"/>
<dbReference type="PANTHER" id="PTHR23079">
    <property type="entry name" value="RNA-DEPENDENT RNA POLYMERASE"/>
    <property type="match status" value="1"/>
</dbReference>
<protein>
    <recommendedName>
        <fullName evidence="2">RNA-directed RNA polymerase</fullName>
        <ecNumber evidence="2">2.7.7.48</ecNumber>
    </recommendedName>
</protein>
<evidence type="ECO:0000256" key="8">
    <source>
        <dbReference type="ARBA" id="ARBA00048744"/>
    </source>
</evidence>
<dbReference type="InterPro" id="IPR056053">
    <property type="entry name" value="DUF7636"/>
</dbReference>
<evidence type="ECO:0000313" key="16">
    <source>
        <dbReference type="WBParaSite" id="Gr19_v10_g271.t1"/>
    </source>
</evidence>
<keyword evidence="7" id="KW-0943">RNA-mediated gene silencing</keyword>
<dbReference type="InterPro" id="IPR056654">
    <property type="entry name" value="DUF7752"/>
</dbReference>